<keyword evidence="3" id="KW-1185">Reference proteome</keyword>
<name>A0A3D9CJT2_9FLAO</name>
<accession>A0A3D9CJT2</accession>
<dbReference type="Gene3D" id="3.10.450.50">
    <property type="match status" value="1"/>
</dbReference>
<dbReference type="AlphaFoldDB" id="A0A3D9CJT2"/>
<dbReference type="EMBL" id="QNUE01000011">
    <property type="protein sequence ID" value="REC65985.1"/>
    <property type="molecule type" value="Genomic_DNA"/>
</dbReference>
<keyword evidence="1" id="KW-1133">Transmembrane helix</keyword>
<evidence type="ECO:0000313" key="2">
    <source>
        <dbReference type="EMBL" id="REC65985.1"/>
    </source>
</evidence>
<evidence type="ECO:0000313" key="3">
    <source>
        <dbReference type="Proteomes" id="UP000256769"/>
    </source>
</evidence>
<dbReference type="Proteomes" id="UP000256769">
    <property type="component" value="Unassembled WGS sequence"/>
</dbReference>
<protein>
    <submittedName>
        <fullName evidence="2">Uncharacterized protein</fullName>
    </submittedName>
</protein>
<feature type="transmembrane region" description="Helical" evidence="1">
    <location>
        <begin position="12"/>
        <end position="29"/>
    </location>
</feature>
<gene>
    <name evidence="2" type="ORF">DRF59_14450</name>
</gene>
<dbReference type="OrthoDB" id="759561at2"/>
<keyword evidence="1" id="KW-0472">Membrane</keyword>
<organism evidence="2 3">
    <name type="scientific">Chryseobacterium flavum</name>
    <dbReference type="NCBI Taxonomy" id="415851"/>
    <lineage>
        <taxon>Bacteria</taxon>
        <taxon>Pseudomonadati</taxon>
        <taxon>Bacteroidota</taxon>
        <taxon>Flavobacteriia</taxon>
        <taxon>Flavobacteriales</taxon>
        <taxon>Weeksellaceae</taxon>
        <taxon>Chryseobacterium group</taxon>
        <taxon>Chryseobacterium</taxon>
    </lineage>
</organism>
<evidence type="ECO:0000256" key="1">
    <source>
        <dbReference type="SAM" id="Phobius"/>
    </source>
</evidence>
<reference evidence="2 3" key="1">
    <citation type="journal article" date="2007" name="Int. J. Syst. Evol. Microbiol.">
        <title>Chryseobacterium flavum sp. nov., isolated from polluted soil.</title>
        <authorList>
            <person name="Zhou Y."/>
            <person name="Dong J."/>
            <person name="Wang X."/>
            <person name="Huang X."/>
            <person name="Zhang K.Y."/>
            <person name="Zhang Y.Q."/>
            <person name="Guo Y.F."/>
            <person name="Lai R."/>
            <person name="Li W.J."/>
        </authorList>
    </citation>
    <scope>NUCLEOTIDE SEQUENCE [LARGE SCALE GENOMIC DNA]</scope>
    <source>
        <strain evidence="2 3">KCTC 12877</strain>
    </source>
</reference>
<proteinExistence type="predicted"/>
<comment type="caution">
    <text evidence="2">The sequence shown here is derived from an EMBL/GenBank/DDBJ whole genome shotgun (WGS) entry which is preliminary data.</text>
</comment>
<keyword evidence="1" id="KW-0812">Transmembrane</keyword>
<sequence length="193" mass="22177">MAFGIHLEQCRIMARLFFLSLSIIFSLIACKRISSLASDDKTAITKKVYDLYIQYGKSNESIYNKPISQELFSPDLKNILENAVRASKADIERVKKSDHPDEKPLIFEGAIFSSLYEGYSGYQIQSITVKDKTAEAAVRFEYNMTSPKVLWTDKIHLVKHEHEWKIDNITFDRIGSSKDLKTQMTEFVKSAHE</sequence>